<dbReference type="AlphaFoldDB" id="A0A0S2SMQ9"/>
<accession>A0A0S2SMQ9</accession>
<reference evidence="4 5" key="2">
    <citation type="journal article" date="2016" name="Genome Announc.">
        <title>Complete Genome Sequence of the Highly Virulent Aeromonas schubertii Strain WL1483, Isolated from Diseased Snakehead Fish (Channa argus) in China.</title>
        <authorList>
            <person name="Liu L."/>
            <person name="Li N."/>
            <person name="Zhang D."/>
            <person name="Fu X."/>
            <person name="Shi C."/>
            <person name="Lin Q."/>
            <person name="Hao G."/>
        </authorList>
    </citation>
    <scope>NUCLEOTIDE SEQUENCE [LARGE SCALE GENOMIC DNA]</scope>
    <source>
        <strain evidence="4 5">WL1483</strain>
    </source>
</reference>
<dbReference type="Pfam" id="PF01841">
    <property type="entry name" value="Transglut_core"/>
    <property type="match status" value="1"/>
</dbReference>
<reference evidence="5" key="1">
    <citation type="submission" date="2015-10" db="EMBL/GenBank/DDBJ databases">
        <title>Complete Genome Sequence of Aeromonas schubertii strain WL1483.</title>
        <authorList>
            <person name="Liu L."/>
        </authorList>
    </citation>
    <scope>NUCLEOTIDE SEQUENCE [LARGE SCALE GENOMIC DNA]</scope>
    <source>
        <strain evidence="5">WL1483</strain>
    </source>
</reference>
<dbReference type="InterPro" id="IPR052901">
    <property type="entry name" value="Bact_TGase-like"/>
</dbReference>
<keyword evidence="2" id="KW-0472">Membrane</keyword>
<name>A0A0S2SMQ9_9GAMM</name>
<dbReference type="SUPFAM" id="SSF54001">
    <property type="entry name" value="Cysteine proteinases"/>
    <property type="match status" value="1"/>
</dbReference>
<dbReference type="SMART" id="SM00460">
    <property type="entry name" value="TGc"/>
    <property type="match status" value="1"/>
</dbReference>
<dbReference type="Gene3D" id="3.10.620.30">
    <property type="match status" value="1"/>
</dbReference>
<feature type="transmembrane region" description="Helical" evidence="2">
    <location>
        <begin position="124"/>
        <end position="143"/>
    </location>
</feature>
<gene>
    <name evidence="4" type="ORF">WL1483_3590</name>
</gene>
<dbReference type="InterPro" id="IPR002931">
    <property type="entry name" value="Transglutaminase-like"/>
</dbReference>
<evidence type="ECO:0000313" key="4">
    <source>
        <dbReference type="EMBL" id="ALP43009.1"/>
    </source>
</evidence>
<dbReference type="PATRIC" id="fig|652.5.peg.702"/>
<evidence type="ECO:0000256" key="1">
    <source>
        <dbReference type="SAM" id="MobiDB-lite"/>
    </source>
</evidence>
<proteinExistence type="predicted"/>
<dbReference type="InterPro" id="IPR038765">
    <property type="entry name" value="Papain-like_cys_pep_sf"/>
</dbReference>
<keyword evidence="2" id="KW-0812">Transmembrane</keyword>
<evidence type="ECO:0000256" key="2">
    <source>
        <dbReference type="SAM" id="Phobius"/>
    </source>
</evidence>
<dbReference type="PANTHER" id="PTHR42736">
    <property type="entry name" value="PROTEIN-GLUTAMINE GAMMA-GLUTAMYLTRANSFERASE"/>
    <property type="match status" value="1"/>
</dbReference>
<sequence length="654" mass="74112">MLESRRLWLLALLLQLPLLLALWPYLHGWVVIAILACQGWRGVTLWRAWPMPGRPLRLLLTLSSLALLLLEARGSGLLATLINLLCLGYGLKFLELSRERDMEPLLVVLFFLIALSLIERQSLPWALLLGAVYLLGITALVLASWPEGRTPHRPALLALLLALPLQVGLFLLLPRLPPLWQVPQSHMARSGLDEKVEPGAISTLLRSGELAFRVTFDGGLPLPAERYFPVLRQEWFDGRAWQPTPALQAWRRKQWPQPVAETISGPPGQGEYEIIAEPQRLRWLPALEHPMPRSGPVLLSPADTLYRLDDGSQRIGYRVARGERGRADEQTRQRNLQLPAQGNPKSRALARQWRGESPDALARRLLSLFAREGFSYTLTPPLLGADPVDEFLFGQRLGFCVHYASAAAFLLRAAGVPARLVSGYQGGEWNPQGGYLTIYQYDAHAWVEYLDQRGRWQRLDPAAVVVAERLGEGETSAEGLLSPLRYRQLAWLTPLRLWWASIDYHWSRWVLNYDASTLWQRLTAPWPSLRRHLPWLILGGLLLCALPLLWLLREEEPGVARPWRPLLRRATQRGLAPQAGESLPLWCERMARQLPILSLPLRRCAWLHRRLHYAPLSKSQQAKTARALRRRLRQILRGWSAATRGPAVPPDAKG</sequence>
<dbReference type="PANTHER" id="PTHR42736:SF1">
    <property type="entry name" value="PROTEIN-GLUTAMINE GAMMA-GLUTAMYLTRANSFERASE"/>
    <property type="match status" value="1"/>
</dbReference>
<dbReference type="Pfam" id="PF11992">
    <property type="entry name" value="TgpA_N"/>
    <property type="match status" value="1"/>
</dbReference>
<dbReference type="Proteomes" id="UP000058114">
    <property type="component" value="Chromosome"/>
</dbReference>
<evidence type="ECO:0000259" key="3">
    <source>
        <dbReference type="SMART" id="SM00460"/>
    </source>
</evidence>
<protein>
    <recommendedName>
        <fullName evidence="3">Transglutaminase-like domain-containing protein</fullName>
    </recommendedName>
</protein>
<feature type="transmembrane region" description="Helical" evidence="2">
    <location>
        <begin position="57"/>
        <end position="90"/>
    </location>
</feature>
<organism evidence="4 5">
    <name type="scientific">Aeromonas schubertii</name>
    <dbReference type="NCBI Taxonomy" id="652"/>
    <lineage>
        <taxon>Bacteria</taxon>
        <taxon>Pseudomonadati</taxon>
        <taxon>Pseudomonadota</taxon>
        <taxon>Gammaproteobacteria</taxon>
        <taxon>Aeromonadales</taxon>
        <taxon>Aeromonadaceae</taxon>
        <taxon>Aeromonas</taxon>
    </lineage>
</organism>
<dbReference type="KEGG" id="asr:WL1483_3590"/>
<dbReference type="InterPro" id="IPR021878">
    <property type="entry name" value="TgpA_N"/>
</dbReference>
<feature type="domain" description="Transglutaminase-like" evidence="3">
    <location>
        <begin position="392"/>
        <end position="463"/>
    </location>
</feature>
<feature type="transmembrane region" description="Helical" evidence="2">
    <location>
        <begin position="155"/>
        <end position="173"/>
    </location>
</feature>
<feature type="compositionally biased region" description="Polar residues" evidence="1">
    <location>
        <begin position="333"/>
        <end position="344"/>
    </location>
</feature>
<feature type="compositionally biased region" description="Basic and acidic residues" evidence="1">
    <location>
        <begin position="321"/>
        <end position="332"/>
    </location>
</feature>
<evidence type="ECO:0000313" key="5">
    <source>
        <dbReference type="Proteomes" id="UP000058114"/>
    </source>
</evidence>
<dbReference type="EMBL" id="CP013067">
    <property type="protein sequence ID" value="ALP43009.1"/>
    <property type="molecule type" value="Genomic_DNA"/>
</dbReference>
<feature type="region of interest" description="Disordered" evidence="1">
    <location>
        <begin position="321"/>
        <end position="346"/>
    </location>
</feature>
<feature type="transmembrane region" description="Helical" evidence="2">
    <location>
        <begin position="102"/>
        <end position="118"/>
    </location>
</feature>
<keyword evidence="2" id="KW-1133">Transmembrane helix</keyword>